<dbReference type="STRING" id="1121432.SAMN02745219_01356"/>
<dbReference type="Proteomes" id="UP000184529">
    <property type="component" value="Unassembled WGS sequence"/>
</dbReference>
<accession>A0A1M6F0Y7</accession>
<evidence type="ECO:0000313" key="2">
    <source>
        <dbReference type="Proteomes" id="UP000184529"/>
    </source>
</evidence>
<keyword evidence="2" id="KW-1185">Reference proteome</keyword>
<dbReference type="OrthoDB" id="5637at2"/>
<organism evidence="1 2">
    <name type="scientific">Desulfofundulus thermosubterraneus DSM 16057</name>
    <dbReference type="NCBI Taxonomy" id="1121432"/>
    <lineage>
        <taxon>Bacteria</taxon>
        <taxon>Bacillati</taxon>
        <taxon>Bacillota</taxon>
        <taxon>Clostridia</taxon>
        <taxon>Eubacteriales</taxon>
        <taxon>Peptococcaceae</taxon>
        <taxon>Desulfofundulus</taxon>
    </lineage>
</organism>
<sequence>MICEITELEAVRVKCPYCGVRFYQVYTGNGWRPDKCPECRRDISGLMSGDLETEGPFYLPVRMNPVDGRLCESRI</sequence>
<dbReference type="AlphaFoldDB" id="A0A1M6F0Y7"/>
<dbReference type="EMBL" id="FQZM01000014">
    <property type="protein sequence ID" value="SHI91347.1"/>
    <property type="molecule type" value="Genomic_DNA"/>
</dbReference>
<protein>
    <submittedName>
        <fullName evidence="1">Uncharacterized protein</fullName>
    </submittedName>
</protein>
<reference evidence="2" key="1">
    <citation type="submission" date="2016-11" db="EMBL/GenBank/DDBJ databases">
        <authorList>
            <person name="Varghese N."/>
            <person name="Submissions S."/>
        </authorList>
    </citation>
    <scope>NUCLEOTIDE SEQUENCE [LARGE SCALE GENOMIC DNA]</scope>
    <source>
        <strain evidence="2">DSM 16057</strain>
    </source>
</reference>
<proteinExistence type="predicted"/>
<gene>
    <name evidence="1" type="ORF">SAMN02745219_01356</name>
</gene>
<evidence type="ECO:0000313" key="1">
    <source>
        <dbReference type="EMBL" id="SHI91347.1"/>
    </source>
</evidence>
<name>A0A1M6F0Y7_9FIRM</name>
<dbReference type="RefSeq" id="WP_072868256.1">
    <property type="nucleotide sequence ID" value="NZ_FQZM01000014.1"/>
</dbReference>